<dbReference type="GO" id="GO:0140359">
    <property type="term" value="F:ABC-type transporter activity"/>
    <property type="evidence" value="ECO:0007669"/>
    <property type="project" value="InterPro"/>
</dbReference>
<dbReference type="GO" id="GO:0005524">
    <property type="term" value="F:ATP binding"/>
    <property type="evidence" value="ECO:0007669"/>
    <property type="project" value="UniProtKB-KW"/>
</dbReference>
<evidence type="ECO:0000256" key="3">
    <source>
        <dbReference type="ARBA" id="ARBA00022741"/>
    </source>
</evidence>
<sequence>MKPLDPRLLRHARAARRYIAVTALTGFVTAALVIAQALLISRAAAPVIEGRAGWAHAAPLVAVLTGVFAARFLVLLVQESVAHRAARDVVADLREQVLARAVALGPRWLGGHGVQVTTLATRGLDDLEPYFVRYLPQLLLAATVTPATLAVILGLDLTSALIITVTIPLIPVFMWLIGVLTQRFAADKLAAMERLGGQLLDLLAGLSTLKALGREHGPGRRVGQLGEAYTRTTMATLKVAFLSGAVLEFLASISVALVAVTIGMRLVYGDVGLTTALAVLMLAPEVYRPLREVGTQFHAASDGVAAAEQAFGILEQAPPTAGTVPAPDLRRTDVVLDGVTVAAPGRGLDAPWRLSARLRPGRVVALVGPSGAGKSTAAAIVLGLLRPDDGAVRLVPAAPATDAGPVPGTVSAPGAGSIPGGAAPSTASGPGAGGVDLADVDPSSWHEQVTWVPQRPVILPGTVRSNVLGSDAAAVDDRVRAAAAATGLDAVLGELPAGWDTQLGHGGVGLSVGQRQRLALTAALLGDQQLVVLDEPSAHLDAASEQHVLDAVAALRAAGRTVLVIAHRASLVAAADHVVTVTSRSVPAGAGGTPAADRGDDVSAVRTLGPGAGRPSPAAGNTSGAAR</sequence>
<dbReference type="OrthoDB" id="9806127at2"/>
<evidence type="ECO:0000313" key="11">
    <source>
        <dbReference type="EMBL" id="PFG40858.1"/>
    </source>
</evidence>
<keyword evidence="3" id="KW-0547">Nucleotide-binding</keyword>
<evidence type="ECO:0000256" key="4">
    <source>
        <dbReference type="ARBA" id="ARBA00022840"/>
    </source>
</evidence>
<feature type="transmembrane region" description="Helical" evidence="8">
    <location>
        <begin position="239"/>
        <end position="260"/>
    </location>
</feature>
<dbReference type="Proteomes" id="UP000222106">
    <property type="component" value="Unassembled WGS sequence"/>
</dbReference>
<name>A0A2A9EPN1_9MICO</name>
<dbReference type="PANTHER" id="PTHR24221">
    <property type="entry name" value="ATP-BINDING CASSETTE SUB-FAMILY B"/>
    <property type="match status" value="1"/>
</dbReference>
<reference evidence="11 12" key="1">
    <citation type="submission" date="2017-10" db="EMBL/GenBank/DDBJ databases">
        <title>Sequencing the genomes of 1000 actinobacteria strains.</title>
        <authorList>
            <person name="Klenk H.-P."/>
        </authorList>
    </citation>
    <scope>NUCLEOTIDE SEQUENCE [LARGE SCALE GENOMIC DNA]</scope>
    <source>
        <strain evidence="11 12">DSM 21838</strain>
    </source>
</reference>
<evidence type="ECO:0000256" key="6">
    <source>
        <dbReference type="ARBA" id="ARBA00023136"/>
    </source>
</evidence>
<dbReference type="PANTHER" id="PTHR24221:SF590">
    <property type="entry name" value="COMPONENT LINKED WITH THE ASSEMBLY OF CYTOCHROME' TRANSPORT TRANSMEMBRANE ATP-BINDING PROTEIN ABC TRANSPORTER CYDD-RELATED"/>
    <property type="match status" value="1"/>
</dbReference>
<dbReference type="RefSeq" id="WP_098484697.1">
    <property type="nucleotide sequence ID" value="NZ_PDJI01000004.1"/>
</dbReference>
<gene>
    <name evidence="11" type="ORF">ATJ97_3398</name>
</gene>
<comment type="subcellular location">
    <subcellularLocation>
        <location evidence="1">Cell membrane</location>
        <topology evidence="1">Multi-pass membrane protein</topology>
    </subcellularLocation>
</comment>
<dbReference type="Gene3D" id="1.20.1560.10">
    <property type="entry name" value="ABC transporter type 1, transmembrane domain"/>
    <property type="match status" value="1"/>
</dbReference>
<feature type="region of interest" description="Disordered" evidence="7">
    <location>
        <begin position="584"/>
        <end position="627"/>
    </location>
</feature>
<evidence type="ECO:0000313" key="12">
    <source>
        <dbReference type="Proteomes" id="UP000222106"/>
    </source>
</evidence>
<keyword evidence="12" id="KW-1185">Reference proteome</keyword>
<feature type="transmembrane region" description="Helical" evidence="8">
    <location>
        <begin position="138"/>
        <end position="155"/>
    </location>
</feature>
<feature type="domain" description="ABC transmembrane type-1" evidence="10">
    <location>
        <begin position="20"/>
        <end position="302"/>
    </location>
</feature>
<dbReference type="InterPro" id="IPR027417">
    <property type="entry name" value="P-loop_NTPase"/>
</dbReference>
<evidence type="ECO:0000259" key="9">
    <source>
        <dbReference type="PROSITE" id="PS50893"/>
    </source>
</evidence>
<feature type="transmembrane region" description="Helical" evidence="8">
    <location>
        <begin position="161"/>
        <end position="180"/>
    </location>
</feature>
<dbReference type="AlphaFoldDB" id="A0A2A9EPN1"/>
<keyword evidence="6 8" id="KW-0472">Membrane</keyword>
<dbReference type="InterPro" id="IPR003593">
    <property type="entry name" value="AAA+_ATPase"/>
</dbReference>
<proteinExistence type="predicted"/>
<dbReference type="GO" id="GO:0042883">
    <property type="term" value="P:cysteine transport"/>
    <property type="evidence" value="ECO:0007669"/>
    <property type="project" value="InterPro"/>
</dbReference>
<evidence type="ECO:0000256" key="8">
    <source>
        <dbReference type="SAM" id="Phobius"/>
    </source>
</evidence>
<dbReference type="PROSITE" id="PS50893">
    <property type="entry name" value="ABC_TRANSPORTER_2"/>
    <property type="match status" value="1"/>
</dbReference>
<dbReference type="CDD" id="cd03228">
    <property type="entry name" value="ABCC_MRP_Like"/>
    <property type="match status" value="1"/>
</dbReference>
<feature type="transmembrane region" description="Helical" evidence="8">
    <location>
        <begin position="21"/>
        <end position="45"/>
    </location>
</feature>
<dbReference type="InterPro" id="IPR014216">
    <property type="entry name" value="ABC_transptr_CydD"/>
</dbReference>
<dbReference type="PROSITE" id="PS50929">
    <property type="entry name" value="ABC_TM1F"/>
    <property type="match status" value="1"/>
</dbReference>
<feature type="transmembrane region" description="Helical" evidence="8">
    <location>
        <begin position="57"/>
        <end position="77"/>
    </location>
</feature>
<dbReference type="InterPro" id="IPR011527">
    <property type="entry name" value="ABC1_TM_dom"/>
</dbReference>
<dbReference type="Gene3D" id="3.40.50.300">
    <property type="entry name" value="P-loop containing nucleotide triphosphate hydrolases"/>
    <property type="match status" value="1"/>
</dbReference>
<evidence type="ECO:0000256" key="5">
    <source>
        <dbReference type="ARBA" id="ARBA00022989"/>
    </source>
</evidence>
<evidence type="ECO:0000256" key="2">
    <source>
        <dbReference type="ARBA" id="ARBA00022692"/>
    </source>
</evidence>
<protein>
    <submittedName>
        <fullName evidence="11">ATP-binding cassette subfamily C protein CydD</fullName>
    </submittedName>
</protein>
<dbReference type="SUPFAM" id="SSF90123">
    <property type="entry name" value="ABC transporter transmembrane region"/>
    <property type="match status" value="1"/>
</dbReference>
<evidence type="ECO:0000256" key="7">
    <source>
        <dbReference type="SAM" id="MobiDB-lite"/>
    </source>
</evidence>
<evidence type="ECO:0000259" key="10">
    <source>
        <dbReference type="PROSITE" id="PS50929"/>
    </source>
</evidence>
<evidence type="ECO:0000256" key="1">
    <source>
        <dbReference type="ARBA" id="ARBA00004651"/>
    </source>
</evidence>
<feature type="region of interest" description="Disordered" evidence="7">
    <location>
        <begin position="398"/>
        <end position="435"/>
    </location>
</feature>
<keyword evidence="4 11" id="KW-0067">ATP-binding</keyword>
<organism evidence="11 12">
    <name type="scientific">Georgenia soli</name>
    <dbReference type="NCBI Taxonomy" id="638953"/>
    <lineage>
        <taxon>Bacteria</taxon>
        <taxon>Bacillati</taxon>
        <taxon>Actinomycetota</taxon>
        <taxon>Actinomycetes</taxon>
        <taxon>Micrococcales</taxon>
        <taxon>Bogoriellaceae</taxon>
        <taxon>Georgenia</taxon>
    </lineage>
</organism>
<keyword evidence="2 8" id="KW-0812">Transmembrane</keyword>
<feature type="compositionally biased region" description="Low complexity" evidence="7">
    <location>
        <begin position="411"/>
        <end position="429"/>
    </location>
</feature>
<dbReference type="NCBIfam" id="TIGR02857">
    <property type="entry name" value="CydD"/>
    <property type="match status" value="1"/>
</dbReference>
<dbReference type="InterPro" id="IPR036640">
    <property type="entry name" value="ABC1_TM_sf"/>
</dbReference>
<dbReference type="InterPro" id="IPR003439">
    <property type="entry name" value="ABC_transporter-like_ATP-bd"/>
</dbReference>
<dbReference type="Pfam" id="PF00664">
    <property type="entry name" value="ABC_membrane"/>
    <property type="match status" value="1"/>
</dbReference>
<dbReference type="SMART" id="SM00382">
    <property type="entry name" value="AAA"/>
    <property type="match status" value="1"/>
</dbReference>
<dbReference type="EMBL" id="PDJI01000004">
    <property type="protein sequence ID" value="PFG40858.1"/>
    <property type="molecule type" value="Genomic_DNA"/>
</dbReference>
<comment type="caution">
    <text evidence="11">The sequence shown here is derived from an EMBL/GenBank/DDBJ whole genome shotgun (WGS) entry which is preliminary data.</text>
</comment>
<feature type="domain" description="ABC transporter" evidence="9">
    <location>
        <begin position="329"/>
        <end position="608"/>
    </location>
</feature>
<dbReference type="SUPFAM" id="SSF52540">
    <property type="entry name" value="P-loop containing nucleoside triphosphate hydrolases"/>
    <property type="match status" value="1"/>
</dbReference>
<dbReference type="GO" id="GO:0005886">
    <property type="term" value="C:plasma membrane"/>
    <property type="evidence" value="ECO:0007669"/>
    <property type="project" value="UniProtKB-SubCell"/>
</dbReference>
<dbReference type="InterPro" id="IPR039421">
    <property type="entry name" value="Type_1_exporter"/>
</dbReference>
<dbReference type="Pfam" id="PF00005">
    <property type="entry name" value="ABC_tran"/>
    <property type="match status" value="1"/>
</dbReference>
<dbReference type="CDD" id="cd18584">
    <property type="entry name" value="ABC_6TM_AarD_CydD"/>
    <property type="match status" value="1"/>
</dbReference>
<accession>A0A2A9EPN1</accession>
<dbReference type="GO" id="GO:0016887">
    <property type="term" value="F:ATP hydrolysis activity"/>
    <property type="evidence" value="ECO:0007669"/>
    <property type="project" value="InterPro"/>
</dbReference>
<keyword evidence="5 8" id="KW-1133">Transmembrane helix</keyword>